<sequence length="136" mass="15078">MKKKQEEEASRLEQMHLAMEQQNQSMMYGVTPQQYSINAVSQNSQSVLILPGAPVQPSYPTVNPFAGCYTTTPVPVVYDPSLYGVQYEMDLHPPQADPFANTAYAQNAEMVKAPAKKEADISEVDPLQYNSNAHLV</sequence>
<name>A0A7S3JL19_9SPIT</name>
<gene>
    <name evidence="1" type="ORF">EHAR0213_LOCUS16678</name>
</gene>
<evidence type="ECO:0000313" key="1">
    <source>
        <dbReference type="EMBL" id="CAE0357759.1"/>
    </source>
</evidence>
<dbReference type="AlphaFoldDB" id="A0A7S3JL19"/>
<organism evidence="1">
    <name type="scientific">Euplotes harpa</name>
    <dbReference type="NCBI Taxonomy" id="151035"/>
    <lineage>
        <taxon>Eukaryota</taxon>
        <taxon>Sar</taxon>
        <taxon>Alveolata</taxon>
        <taxon>Ciliophora</taxon>
        <taxon>Intramacronucleata</taxon>
        <taxon>Spirotrichea</taxon>
        <taxon>Hypotrichia</taxon>
        <taxon>Euplotida</taxon>
        <taxon>Euplotidae</taxon>
        <taxon>Euplotes</taxon>
    </lineage>
</organism>
<proteinExistence type="predicted"/>
<reference evidence="1" key="1">
    <citation type="submission" date="2021-01" db="EMBL/GenBank/DDBJ databases">
        <authorList>
            <person name="Corre E."/>
            <person name="Pelletier E."/>
            <person name="Niang G."/>
            <person name="Scheremetjew M."/>
            <person name="Finn R."/>
            <person name="Kale V."/>
            <person name="Holt S."/>
            <person name="Cochrane G."/>
            <person name="Meng A."/>
            <person name="Brown T."/>
            <person name="Cohen L."/>
        </authorList>
    </citation>
    <scope>NUCLEOTIDE SEQUENCE</scope>
    <source>
        <strain evidence="1">FSP1.4</strain>
    </source>
</reference>
<protein>
    <submittedName>
        <fullName evidence="1">Uncharacterized protein</fullName>
    </submittedName>
</protein>
<dbReference type="EMBL" id="HBII01039601">
    <property type="protein sequence ID" value="CAE0357759.1"/>
    <property type="molecule type" value="Transcribed_RNA"/>
</dbReference>
<accession>A0A7S3JL19</accession>